<dbReference type="Pfam" id="PF02949">
    <property type="entry name" value="7tm_6"/>
    <property type="match status" value="2"/>
</dbReference>
<feature type="transmembrane region" description="Helical" evidence="10">
    <location>
        <begin position="588"/>
        <end position="610"/>
    </location>
</feature>
<organism evidence="11 12">
    <name type="scientific">Vespula squamosa</name>
    <name type="common">Southern yellow jacket</name>
    <name type="synonym">Wasp</name>
    <dbReference type="NCBI Taxonomy" id="30214"/>
    <lineage>
        <taxon>Eukaryota</taxon>
        <taxon>Metazoa</taxon>
        <taxon>Ecdysozoa</taxon>
        <taxon>Arthropoda</taxon>
        <taxon>Hexapoda</taxon>
        <taxon>Insecta</taxon>
        <taxon>Pterygota</taxon>
        <taxon>Neoptera</taxon>
        <taxon>Endopterygota</taxon>
        <taxon>Hymenoptera</taxon>
        <taxon>Apocrita</taxon>
        <taxon>Aculeata</taxon>
        <taxon>Vespoidea</taxon>
        <taxon>Vespidae</taxon>
        <taxon>Vespinae</taxon>
        <taxon>Vespula</taxon>
    </lineage>
</organism>
<evidence type="ECO:0000313" key="11">
    <source>
        <dbReference type="EMBL" id="KAL2727279.1"/>
    </source>
</evidence>
<dbReference type="GO" id="GO:0005886">
    <property type="term" value="C:plasma membrane"/>
    <property type="evidence" value="ECO:0007669"/>
    <property type="project" value="UniProtKB-SubCell"/>
</dbReference>
<dbReference type="InterPro" id="IPR004117">
    <property type="entry name" value="7tm6_olfct_rcpt"/>
</dbReference>
<keyword evidence="2" id="KW-1003">Cell membrane</keyword>
<dbReference type="GO" id="GO:0007608">
    <property type="term" value="P:sensory perception of smell"/>
    <property type="evidence" value="ECO:0007669"/>
    <property type="project" value="UniProtKB-KW"/>
</dbReference>
<sequence length="806" mass="93063">MKVNCMRVHIIASTSRTRLIIVFYYHFAETRDSKHMDKIQYQYLRYNRYLMNVLGQWPSQSTLERILISIVFVPTIAAQLIFQGGGLICAIVDMDAFMEGVAPFIISLMCLAKYINFAYNFEQMKDLFMTMQKDWRFYMKYQYERNILYRYYEVAKTATFGYSASVYGAMIPFMMVPTLLNVANALKILNSTDDKPLLFRVDYFVDVETYYYPLLIHSYFATIGYITIVVAMDTINLLYVQHVCALCTILGYYLENIVESDDLEIDLSPNPHYDEGHRAMKECIKLHNHVISYANKLEKTSTISHFFQLILNMIGISFTGFQAATKLNTPDVAFRYAGFTLTLTFVVFLESWPGQQLADHTDRISEYAARGKWYQTSLSTRTDLKIMLIRCLKPIQLTAGKLYVLNLENFSRSDDVELVKMDDTQLRYMKFTRRLMRIVGQWPHQTKIEKILVSLVYLPFVLLQAVLQGGGMIAAWNYDSDIALENFAPFLVSLMIVVKIMKKLLVTMQDDWRMAMKKDEEIRILHDYYSIGTLLSKGYAVCVYGSMMPFLMVPVMTLSSRFLGLTGNETEQYPLIFHAEYFVNMEKYYYFVLIHSYFGTIGFCAAVVGIDSMFVFYVQHICGIITILGNRLENIIKDGDMNVDIYPNKANDKTSKIAGDCVILHNHILQYSQMIESANTVSFFVQLGLNMVCISFTGFQAVMHLNKPDEALRYGSFAIAQTCHLLFESLPAQQLYDHSIRVCEYAANGNWYRASLRTRKILNLMILRSQTPIQLTAGKFYTLNLENFSAVVRTSFSYFTVLCSMR</sequence>
<feature type="transmembrane region" description="Helical" evidence="10">
    <location>
        <begin position="210"/>
        <end position="232"/>
    </location>
</feature>
<keyword evidence="3" id="KW-0716">Sensory transduction</keyword>
<evidence type="ECO:0000256" key="3">
    <source>
        <dbReference type="ARBA" id="ARBA00022606"/>
    </source>
</evidence>
<feature type="transmembrane region" description="Helical" evidence="10">
    <location>
        <begin position="451"/>
        <end position="475"/>
    </location>
</feature>
<keyword evidence="7 10" id="KW-0472">Membrane</keyword>
<evidence type="ECO:0000256" key="9">
    <source>
        <dbReference type="ARBA" id="ARBA00023224"/>
    </source>
</evidence>
<keyword evidence="6 10" id="KW-1133">Transmembrane helix</keyword>
<reference evidence="11 12" key="1">
    <citation type="journal article" date="2024" name="Ann. Entomol. Soc. Am.">
        <title>Genomic analyses of the southern and eastern yellowjacket wasps (Hymenoptera: Vespidae) reveal evolutionary signatures of social life.</title>
        <authorList>
            <person name="Catto M.A."/>
            <person name="Caine P.B."/>
            <person name="Orr S.E."/>
            <person name="Hunt B.G."/>
            <person name="Goodisman M.A.D."/>
        </authorList>
    </citation>
    <scope>NUCLEOTIDE SEQUENCE [LARGE SCALE GENOMIC DNA]</scope>
    <source>
        <strain evidence="11">233</strain>
        <tissue evidence="11">Head and thorax</tissue>
    </source>
</reference>
<feature type="transmembrane region" description="Helical" evidence="10">
    <location>
        <begin position="528"/>
        <end position="552"/>
    </location>
</feature>
<gene>
    <name evidence="11" type="ORF">V1478_007557</name>
</gene>
<proteinExistence type="predicted"/>
<feature type="transmembrane region" description="Helical" evidence="10">
    <location>
        <begin position="336"/>
        <end position="353"/>
    </location>
</feature>
<keyword evidence="9" id="KW-0807">Transducer</keyword>
<keyword evidence="5" id="KW-0552">Olfaction</keyword>
<evidence type="ECO:0000256" key="8">
    <source>
        <dbReference type="ARBA" id="ARBA00023170"/>
    </source>
</evidence>
<dbReference type="Proteomes" id="UP001607302">
    <property type="component" value="Unassembled WGS sequence"/>
</dbReference>
<name>A0ABD2B3H9_VESSQ</name>
<comment type="caution">
    <text evidence="11">The sequence shown here is derived from an EMBL/GenBank/DDBJ whole genome shotgun (WGS) entry which is preliminary data.</text>
</comment>
<evidence type="ECO:0000256" key="5">
    <source>
        <dbReference type="ARBA" id="ARBA00022725"/>
    </source>
</evidence>
<evidence type="ECO:0000256" key="7">
    <source>
        <dbReference type="ARBA" id="ARBA00023136"/>
    </source>
</evidence>
<accession>A0ABD2B3H9</accession>
<keyword evidence="12" id="KW-1185">Reference proteome</keyword>
<evidence type="ECO:0000256" key="6">
    <source>
        <dbReference type="ARBA" id="ARBA00022989"/>
    </source>
</evidence>
<feature type="transmembrane region" description="Helical" evidence="10">
    <location>
        <begin position="66"/>
        <end position="88"/>
    </location>
</feature>
<evidence type="ECO:0000256" key="4">
    <source>
        <dbReference type="ARBA" id="ARBA00022692"/>
    </source>
</evidence>
<dbReference type="GO" id="GO:0007165">
    <property type="term" value="P:signal transduction"/>
    <property type="evidence" value="ECO:0007669"/>
    <property type="project" value="UniProtKB-KW"/>
</dbReference>
<keyword evidence="4 10" id="KW-0812">Transmembrane</keyword>
<dbReference type="PANTHER" id="PTHR21137:SF35">
    <property type="entry name" value="ODORANT RECEPTOR 19A-RELATED"/>
    <property type="match status" value="1"/>
</dbReference>
<dbReference type="EMBL" id="JAUDFV010000133">
    <property type="protein sequence ID" value="KAL2727279.1"/>
    <property type="molecule type" value="Genomic_DNA"/>
</dbReference>
<dbReference type="AlphaFoldDB" id="A0ABD2B3H9"/>
<comment type="subcellular location">
    <subcellularLocation>
        <location evidence="1">Cell membrane</location>
        <topology evidence="1">Multi-pass membrane protein</topology>
    </subcellularLocation>
</comment>
<dbReference type="PANTHER" id="PTHR21137">
    <property type="entry name" value="ODORANT RECEPTOR"/>
    <property type="match status" value="1"/>
</dbReference>
<evidence type="ECO:0000313" key="12">
    <source>
        <dbReference type="Proteomes" id="UP001607302"/>
    </source>
</evidence>
<feature type="transmembrane region" description="Helical" evidence="10">
    <location>
        <begin position="100"/>
        <end position="121"/>
    </location>
</feature>
<dbReference type="PROSITE" id="PS50890">
    <property type="entry name" value="PUA"/>
    <property type="match status" value="1"/>
</dbReference>
<evidence type="ECO:0000256" key="10">
    <source>
        <dbReference type="SAM" id="Phobius"/>
    </source>
</evidence>
<evidence type="ECO:0000256" key="2">
    <source>
        <dbReference type="ARBA" id="ARBA00022475"/>
    </source>
</evidence>
<feature type="transmembrane region" description="Helical" evidence="10">
    <location>
        <begin position="166"/>
        <end position="190"/>
    </location>
</feature>
<protein>
    <submittedName>
        <fullName evidence="11">Odorant receptor 13a-like</fullName>
    </submittedName>
</protein>
<keyword evidence="8" id="KW-0675">Receptor</keyword>
<evidence type="ECO:0000256" key="1">
    <source>
        <dbReference type="ARBA" id="ARBA00004651"/>
    </source>
</evidence>
<feature type="transmembrane region" description="Helical" evidence="10">
    <location>
        <begin position="306"/>
        <end position="324"/>
    </location>
</feature>
<feature type="transmembrane region" description="Helical" evidence="10">
    <location>
        <begin position="487"/>
        <end position="507"/>
    </location>
</feature>